<evidence type="ECO:0000313" key="1">
    <source>
        <dbReference type="EMBL" id="QWM89318.1"/>
    </source>
</evidence>
<organism evidence="1 2">
    <name type="scientific">uncultured phage cr149_1</name>
    <dbReference type="NCBI Taxonomy" id="2986412"/>
    <lineage>
        <taxon>Viruses</taxon>
        <taxon>Duplodnaviria</taxon>
        <taxon>Heunggongvirae</taxon>
        <taxon>Uroviricota</taxon>
        <taxon>Caudoviricetes</taxon>
        <taxon>Crassvirales</taxon>
        <taxon>Suoliviridae</taxon>
        <taxon>Boorivirinae</taxon>
        <taxon>Culoivirus</taxon>
        <taxon>Culoivirus faecalis</taxon>
    </lineage>
</organism>
<dbReference type="EMBL" id="MZ130477">
    <property type="protein sequence ID" value="QWM89318.1"/>
    <property type="molecule type" value="Genomic_DNA"/>
</dbReference>
<dbReference type="Proteomes" id="UP000827386">
    <property type="component" value="Segment"/>
</dbReference>
<gene>
    <name evidence="1" type="primary">gp_15599</name>
</gene>
<accession>A0AAE7RY42</accession>
<evidence type="ECO:0000313" key="2">
    <source>
        <dbReference type="Proteomes" id="UP000827386"/>
    </source>
</evidence>
<name>A0AAE7RY42_9CAUD</name>
<proteinExistence type="predicted"/>
<dbReference type="KEGG" id="vg:75692262"/>
<sequence>MKKHYETHVEDTDKLISVAGPVLDYKSWYEQYRKLMEEQAQRKYGLYTPTSEGDDDDFPSIPGMIARYSALGLTNEQMAANPVWVDKTGNGHDLQLKNFAWGGMSGVGGYEYNFLSSDWVVGKVQLSEALSYKITIVDKKNSVQLFKYIRNESENTIKITLKVTGIEINGCTFRVYDNASMSHTQDYKKDGIYQINYTATEGSDRIYFYVFGGNMGQLDNPITIEQLPLYPGALVFDGVDDYGVCDNFPILTKEKGYTVVALRQWITRGEGALGLVSNVKNWLNNGAFLLEYRNIQADHLNKPISFGAIGSENDLPHILTYQTSKSYNGVSITTGNFEGTDVLHVGKLAPTNVGTYINAAIWELVFLDHDATEEELTKIKDYFVKTYPWLFPDQAWTVVGKTNEDEDRATIANITGNGNNLVLSNFGFAEGSGYGLYKTPFELYPSVQHSSKYSLSFSKFALGDHNLIIAPKQNDLSYDIKVKVTGLKDGVKFKWGWIGTTGYIDITTDGIHMLNKPASQIRQLIVEFAEDFDPDHVVTIEQIPEYEGYLVTDGVDDRVQDSSFKLNKDWTLVGEWVFLNQKATNAGITKPFSFVVYNRTTGLSLFINTGTSGITIENVKSIKAICSDGRIYLDDWSEMLISKDQDITSSTSVLSIGFNGTAYTQMAFKNLGIYNNQILSKDDCIKAYNYLQTLKSK</sequence>
<protein>
    <submittedName>
        <fullName evidence="1">Uncharacterized protein</fullName>
    </submittedName>
</protein>
<reference evidence="1 2" key="1">
    <citation type="submission" date="2021-04" db="EMBL/GenBank/DDBJ databases">
        <authorList>
            <person name="Shkoporov A.N."/>
            <person name="Stockdale S.R."/>
            <person name="Guerin E."/>
            <person name="Ross R.P."/>
            <person name="Hill C."/>
        </authorList>
    </citation>
    <scope>NUCLEOTIDE SEQUENCE [LARGE SCALE GENOMIC DNA]</scope>
    <source>
        <strain evidence="2">cr149_1</strain>
    </source>
</reference>
<keyword evidence="2" id="KW-1185">Reference proteome</keyword>
<dbReference type="RefSeq" id="YP_010358890.1">
    <property type="nucleotide sequence ID" value="NC_062767.1"/>
</dbReference>
<dbReference type="GeneID" id="75692262"/>